<keyword evidence="4" id="KW-0503">Monooxygenase</keyword>
<reference evidence="6" key="1">
    <citation type="journal article" date="2020" name="Stud. Mycol.">
        <title>101 Dothideomycetes genomes: a test case for predicting lifestyles and emergence of pathogens.</title>
        <authorList>
            <person name="Haridas S."/>
            <person name="Albert R."/>
            <person name="Binder M."/>
            <person name="Bloem J."/>
            <person name="Labutti K."/>
            <person name="Salamov A."/>
            <person name="Andreopoulos B."/>
            <person name="Baker S."/>
            <person name="Barry K."/>
            <person name="Bills G."/>
            <person name="Bluhm B."/>
            <person name="Cannon C."/>
            <person name="Castanera R."/>
            <person name="Culley D."/>
            <person name="Daum C."/>
            <person name="Ezra D."/>
            <person name="Gonzalez J."/>
            <person name="Henrissat B."/>
            <person name="Kuo A."/>
            <person name="Liang C."/>
            <person name="Lipzen A."/>
            <person name="Lutzoni F."/>
            <person name="Magnuson J."/>
            <person name="Mondo S."/>
            <person name="Nolan M."/>
            <person name="Ohm R."/>
            <person name="Pangilinan J."/>
            <person name="Park H.-J."/>
            <person name="Ramirez L."/>
            <person name="Alfaro M."/>
            <person name="Sun H."/>
            <person name="Tritt A."/>
            <person name="Yoshinaga Y."/>
            <person name="Zwiers L.-H."/>
            <person name="Turgeon B."/>
            <person name="Goodwin S."/>
            <person name="Spatafora J."/>
            <person name="Crous P."/>
            <person name="Grigoriev I."/>
        </authorList>
    </citation>
    <scope>NUCLEOTIDE SEQUENCE</scope>
    <source>
        <strain evidence="6">CBS 161.51</strain>
    </source>
</reference>
<name>A0A6A5T1E5_9PLEO</name>
<dbReference type="GO" id="GO:0071949">
    <property type="term" value="F:FAD binding"/>
    <property type="evidence" value="ECO:0007669"/>
    <property type="project" value="InterPro"/>
</dbReference>
<keyword evidence="7" id="KW-1185">Reference proteome</keyword>
<evidence type="ECO:0000313" key="6">
    <source>
        <dbReference type="EMBL" id="KAF1942957.1"/>
    </source>
</evidence>
<gene>
    <name evidence="6" type="ORF">EJ02DRAFT_344356</name>
</gene>
<keyword evidence="3" id="KW-0560">Oxidoreductase</keyword>
<organism evidence="6 7">
    <name type="scientific">Clathrospora elynae</name>
    <dbReference type="NCBI Taxonomy" id="706981"/>
    <lineage>
        <taxon>Eukaryota</taxon>
        <taxon>Fungi</taxon>
        <taxon>Dikarya</taxon>
        <taxon>Ascomycota</taxon>
        <taxon>Pezizomycotina</taxon>
        <taxon>Dothideomycetes</taxon>
        <taxon>Pleosporomycetidae</taxon>
        <taxon>Pleosporales</taxon>
        <taxon>Diademaceae</taxon>
        <taxon>Clathrospora</taxon>
    </lineage>
</organism>
<protein>
    <submittedName>
        <fullName evidence="6">FAD/NAD(P)-binding domain-containing protein</fullName>
    </submittedName>
</protein>
<evidence type="ECO:0000256" key="1">
    <source>
        <dbReference type="ARBA" id="ARBA00022630"/>
    </source>
</evidence>
<evidence type="ECO:0000256" key="2">
    <source>
        <dbReference type="ARBA" id="ARBA00022827"/>
    </source>
</evidence>
<dbReference type="PANTHER" id="PTHR46972:SF1">
    <property type="entry name" value="FAD DEPENDENT OXIDOREDUCTASE DOMAIN-CONTAINING PROTEIN"/>
    <property type="match status" value="1"/>
</dbReference>
<evidence type="ECO:0000259" key="5">
    <source>
        <dbReference type="Pfam" id="PF01494"/>
    </source>
</evidence>
<sequence length="431" mass="47354">MAPKIAIIGAGPGGCLLSCLLQTHNIPTTIFEAEASVNYRSQGGTLDLRTSTGLAAIKRAGLWDEFQKFARYDGEAFLLTDKNLTTWLRRGGRANAEGSKGSAKIGEAPEIDRAELRRLLMNGLPEGTVRWDYKLSRIEESPSGLSLHFANGQILDGFDLVVGCDGAFSKTRTVLSSERPYYTGLGGWTMNIPSASSTAPDVYKLVNRGSVFVYSDFKTVCIQQLGDESLYVSYYGPNPEDYTKTCGFDAQNDIEAAKAVMLKELSGWHPGILAAIEKSTYGLVWRNLYQLPVGFTWPHRAGVTLLGDAAHVMTPFAGVGVNTACWDAMLLADQIIEYTSSSSSAHSSNTNQVEALDPYIRQYEKNMYTHAHAEQELTEGSKIDMLFTAGAPRTTVARWAVRLAKGAFPVWSRWLLTVVVHVGFWVYGWFV</sequence>
<dbReference type="InterPro" id="IPR002938">
    <property type="entry name" value="FAD-bd"/>
</dbReference>
<dbReference type="InterPro" id="IPR036188">
    <property type="entry name" value="FAD/NAD-bd_sf"/>
</dbReference>
<dbReference type="OrthoDB" id="655030at2759"/>
<dbReference type="GO" id="GO:0004497">
    <property type="term" value="F:monooxygenase activity"/>
    <property type="evidence" value="ECO:0007669"/>
    <property type="project" value="UniProtKB-KW"/>
</dbReference>
<dbReference type="Gene3D" id="3.50.50.60">
    <property type="entry name" value="FAD/NAD(P)-binding domain"/>
    <property type="match status" value="1"/>
</dbReference>
<dbReference type="EMBL" id="ML976030">
    <property type="protein sequence ID" value="KAF1942957.1"/>
    <property type="molecule type" value="Genomic_DNA"/>
</dbReference>
<dbReference type="AlphaFoldDB" id="A0A6A5T1E5"/>
<accession>A0A6A5T1E5</accession>
<proteinExistence type="predicted"/>
<evidence type="ECO:0000256" key="3">
    <source>
        <dbReference type="ARBA" id="ARBA00023002"/>
    </source>
</evidence>
<keyword evidence="2" id="KW-0274">FAD</keyword>
<evidence type="ECO:0000313" key="7">
    <source>
        <dbReference type="Proteomes" id="UP000800038"/>
    </source>
</evidence>
<feature type="domain" description="FAD-binding" evidence="5">
    <location>
        <begin position="5"/>
        <end position="340"/>
    </location>
</feature>
<keyword evidence="1" id="KW-0285">Flavoprotein</keyword>
<dbReference type="SUPFAM" id="SSF51905">
    <property type="entry name" value="FAD/NAD(P)-binding domain"/>
    <property type="match status" value="1"/>
</dbReference>
<dbReference type="Proteomes" id="UP000800038">
    <property type="component" value="Unassembled WGS sequence"/>
</dbReference>
<dbReference type="PRINTS" id="PR00420">
    <property type="entry name" value="RNGMNOXGNASE"/>
</dbReference>
<evidence type="ECO:0000256" key="4">
    <source>
        <dbReference type="ARBA" id="ARBA00023033"/>
    </source>
</evidence>
<dbReference type="Pfam" id="PF01494">
    <property type="entry name" value="FAD_binding_3"/>
    <property type="match status" value="1"/>
</dbReference>
<dbReference type="PANTHER" id="PTHR46972">
    <property type="entry name" value="MONOOXYGENASE ASQM-RELATED"/>
    <property type="match status" value="1"/>
</dbReference>